<dbReference type="AlphaFoldDB" id="A0A9P2P5G0"/>
<proteinExistence type="predicted"/>
<dbReference type="EMBL" id="AAYLMQ010000021">
    <property type="protein sequence ID" value="EGY2377629.1"/>
    <property type="molecule type" value="Genomic_DNA"/>
</dbReference>
<evidence type="ECO:0000313" key="2">
    <source>
        <dbReference type="EMBL" id="EGY2377629.1"/>
    </source>
</evidence>
<feature type="coiled-coil region" evidence="1">
    <location>
        <begin position="116"/>
        <end position="143"/>
    </location>
</feature>
<name>A0A9P2P5G0_ACIBA</name>
<dbReference type="RefSeq" id="WP_114268173.1">
    <property type="nucleotide sequence ID" value="NZ_CAJHFX010000007.1"/>
</dbReference>
<protein>
    <submittedName>
        <fullName evidence="2">Uncharacterized protein</fullName>
    </submittedName>
</protein>
<evidence type="ECO:0000256" key="1">
    <source>
        <dbReference type="SAM" id="Coils"/>
    </source>
</evidence>
<keyword evidence="1" id="KW-0175">Coiled coil</keyword>
<gene>
    <name evidence="2" type="ORF">JHZ39_002014</name>
</gene>
<reference evidence="2" key="1">
    <citation type="submission" date="2020-12" db="EMBL/GenBank/DDBJ databases">
        <authorList>
            <consortium name="Clinical and Environmental Microbiology Branch: Whole genome sequencing antimicrobial resistance pathogens in the healthcare setting"/>
        </authorList>
    </citation>
    <scope>NUCLEOTIDE SEQUENCE</scope>
    <source>
        <strain evidence="2">2018HL-00813</strain>
    </source>
</reference>
<organism evidence="2">
    <name type="scientific">Acinetobacter baumannii</name>
    <dbReference type="NCBI Taxonomy" id="470"/>
    <lineage>
        <taxon>Bacteria</taxon>
        <taxon>Pseudomonadati</taxon>
        <taxon>Pseudomonadota</taxon>
        <taxon>Gammaproteobacteria</taxon>
        <taxon>Moraxellales</taxon>
        <taxon>Moraxellaceae</taxon>
        <taxon>Acinetobacter</taxon>
        <taxon>Acinetobacter calcoaceticus/baumannii complex</taxon>
    </lineage>
</organism>
<comment type="caution">
    <text evidence="2">The sequence shown here is derived from an EMBL/GenBank/DDBJ whole genome shotgun (WGS) entry which is preliminary data.</text>
</comment>
<sequence length="305" mass="36693">MTGFSLTYLEHQTAPRFEHDIHQMYQRIRFKQGGDFDSKFWFDSLFAYFHDWSLLCMRMEFYSGIWIESFRRCYFASRSELPAPYTNQMDFEQYKARLIELILTKLVKIFSLPAILEEIKKKNDQHRKTVERYQEDYDEATEHYYNLNKINLFLGYQPEYANNISIIELNEHIRSLIKYLHNPKYYPIDYLFQYQRVIRLPNTNEYGLLFSMTLNGNIYSDVSVMIQMIMQSWIWATQRQGMGINLETEDAQKNHPLAFMFGEFDDQNDLESLLQRDIVSTTEDSINVRVWPVAFKHFIARAPKR</sequence>
<accession>A0A9P2P5G0</accession>